<feature type="disulfide bond" evidence="10">
    <location>
        <begin position="722"/>
        <end position="731"/>
    </location>
</feature>
<feature type="domain" description="Laminin IV type A" evidence="13">
    <location>
        <begin position="489"/>
        <end position="669"/>
    </location>
</feature>
<protein>
    <recommendedName>
        <fullName evidence="17">Laminin subunit gamma-1</fullName>
    </recommendedName>
</protein>
<dbReference type="FunFam" id="2.60.120.260:FF:000018">
    <property type="entry name" value="Laminin subunit gamma 1"/>
    <property type="match status" value="1"/>
</dbReference>
<evidence type="ECO:0000256" key="2">
    <source>
        <dbReference type="ARBA" id="ARBA00006373"/>
    </source>
</evidence>
<dbReference type="Gene3D" id="2.10.25.10">
    <property type="entry name" value="Laminin"/>
    <property type="match status" value="8"/>
</dbReference>
<evidence type="ECO:0000256" key="4">
    <source>
        <dbReference type="ARBA" id="ARBA00022729"/>
    </source>
</evidence>
<organism evidence="15 16">
    <name type="scientific">Nematostella vectensis</name>
    <name type="common">Starlet sea anemone</name>
    <dbReference type="NCBI Taxonomy" id="45351"/>
    <lineage>
        <taxon>Eukaryota</taxon>
        <taxon>Metazoa</taxon>
        <taxon>Cnidaria</taxon>
        <taxon>Anthozoa</taxon>
        <taxon>Hexacorallia</taxon>
        <taxon>Actiniaria</taxon>
        <taxon>Edwardsiidae</taxon>
        <taxon>Nematostella</taxon>
    </lineage>
</organism>
<evidence type="ECO:0000256" key="5">
    <source>
        <dbReference type="ARBA" id="ARBA00022737"/>
    </source>
</evidence>
<feature type="disulfide bond" evidence="10">
    <location>
        <begin position="989"/>
        <end position="998"/>
    </location>
</feature>
<feature type="disulfide bond" evidence="10">
    <location>
        <begin position="893"/>
        <end position="902"/>
    </location>
</feature>
<evidence type="ECO:0008006" key="17">
    <source>
        <dbReference type="Google" id="ProtNLM"/>
    </source>
</evidence>
<dbReference type="InterPro" id="IPR000742">
    <property type="entry name" value="EGF"/>
</dbReference>
<dbReference type="FunFam" id="2.10.25.10:FF:000090">
    <property type="entry name" value="laminin subunit alpha"/>
    <property type="match status" value="1"/>
</dbReference>
<evidence type="ECO:0000256" key="6">
    <source>
        <dbReference type="ARBA" id="ARBA00023157"/>
    </source>
</evidence>
<comment type="subcellular location">
    <subcellularLocation>
        <location evidence="1">Secreted</location>
    </subcellularLocation>
</comment>
<dbReference type="PROSITE" id="PS01248">
    <property type="entry name" value="EGF_LAM_1"/>
    <property type="match status" value="6"/>
</dbReference>
<keyword evidence="5" id="KW-0677">Repeat</keyword>
<dbReference type="SMART" id="SM00181">
    <property type="entry name" value="EGF"/>
    <property type="match status" value="6"/>
</dbReference>
<reference evidence="15 16" key="1">
    <citation type="journal article" date="2007" name="Science">
        <title>Sea anemone genome reveals ancestral eumetazoan gene repertoire and genomic organization.</title>
        <authorList>
            <person name="Putnam N.H."/>
            <person name="Srivastava M."/>
            <person name="Hellsten U."/>
            <person name="Dirks B."/>
            <person name="Chapman J."/>
            <person name="Salamov A."/>
            <person name="Terry A."/>
            <person name="Shapiro H."/>
            <person name="Lindquist E."/>
            <person name="Kapitonov V.V."/>
            <person name="Jurka J."/>
            <person name="Genikhovich G."/>
            <person name="Grigoriev I.V."/>
            <person name="Lucas S.M."/>
            <person name="Steele R.E."/>
            <person name="Finnerty J.R."/>
            <person name="Technau U."/>
            <person name="Martindale M.Q."/>
            <person name="Rokhsar D.S."/>
        </authorList>
    </citation>
    <scope>NUCLEOTIDE SEQUENCE [LARGE SCALE GENOMIC DNA]</scope>
    <source>
        <strain evidence="16">CH2 X CH6</strain>
    </source>
</reference>
<comment type="caution">
    <text evidence="10">Lacks conserved residue(s) required for the propagation of feature annotation.</text>
</comment>
<sequence>LLALLGALTPHSSVGQLQIQCYDSQGRAQRCMPQFGNAAFGKRVISNNTCGDPPKKFCVQTGVLEVRKECEMCNSSDPALEHPALKITDIKDDTNRTWWQSETLLENPDKPVTLTLDLGKSYDVSYIRIRFRSPRPESMAIYKKTTPSSKWIPYQYFSATCEKTYGVTTNGIVDPRNQQVALCTDAFSTITPLTGGNVAFSTLEDRPDAYNFDNSPALQEWVTAVAVRIHLRRMNTFGDEVFGDPNVLRSYYYAIIDLSIGGRCKCNGHASECEETRLWDGQTRLQCKCQHDTEGVDCERCKPLYNDRPWARASSRNANECVRCNCNGLAESCVFDEALYRQTGHGGRCQNCKQNTDGPNCERCKENFYRKTSLEPCVACGCNPVGSVSLQCNSEGQCRCKPGVTGIKCDKCQANYFGFSQTGCRPCQCFGPGTDPAKTQCNEKGECTCKRHVVGAKCTLCRSGYFGLEASNPHGCKQCFCYGHSTVCKAAPGYTSRNITTDFTTGLEGWAVENDQGDSAGFVSVTAIGKESLFARASLVYIGNRRSSYGQTFGFMFRVGTVDGMQVDNGDITIEGEGGLKITTQLTAQGNPKPGVAFQQYRYRLHEDASFGWRPSLTSHDFQRLLTSIKSIKIRMNYADQGTGMLDGMFFESAVYDPTSPNQVNWVEQCSCPKEYKGNNCEQCKDGYTRQAGSTDRYAQCVPCQCYGHSDTCDPVTGKCNCKHNTTGIRCDKCIDGYYGNPTQGTPDDCKKCPCKFGTRCIQIGANVVCTDCPEGHVGNLCDMCQDGYYGDPMGKRGAPTTCQKCNCSGNIDPNAIGSCDRLTGDCLKCIHNTRNGPISQCELCAIGYYGNATHYPKPQCKACECYVQGTVSPPGHDPTLPFPCDDKGRCTCLPNVSGDKCDTCRPEYWNVASGKGCEPCNCDTTGSWNNTCSVTTGQCHCKPGVTGRRCDQCSIDHYAFSELGCLACNCNLQGSLNVTCDEQGVCQCRPGVLGIKCDSCQENFHNLTAGCIACPPCYDVIQKIVGGLRRKLYDLIYIIDRFNTSSSVVVDVDFEKRLALLKEQVERLLGQSRRSQQYRQSLNDRVTATRNKVIEIWKNTQAAGNASRAGMSDAMMAHDSLNVSRHLLDLMKSLLMSDAARSLNESRLFANSTGEWRMREIAEETKKLADKHENQADEITQKAVQAANASEQAVKTVDKAVEAQNQTSIDLAELRRMLGEVEQLHVTTRANASKARDRAQNAMRDADELYKNGTAPLPDLGIDAIRAKANETKAKASEKAMEAMKILSDLKGLVTSFDAKEADVRKKMAEWPGLMDQLEKLLAAIDNANATAWDAFIKGEDTLQKAKEMLETMQKFNEIIENSRKEAEKAEQNIPEIERLIASANAKSDNATASLGDAQQVAGEAKDKAGQAQKTADAARMKAEKIRIEAQNLTLPTDTVSTPAKRAADKLQELKDRVGRERDAIAAAKEKSTNATAASKRARDKIDEVLRKLNELLKEIDNLDMVDMNKLDELEKKLDNEIESERKVDGALANVEDTHRIIRERITEYTVDLERLKKQMAQVQNVINSMPDTCKKRITKSEGRG</sequence>
<dbReference type="InterPro" id="IPR000034">
    <property type="entry name" value="Laminin_IV"/>
</dbReference>
<dbReference type="FunFam" id="2.10.25.10:FF:000074">
    <property type="entry name" value="Laminin subunit alpha"/>
    <property type="match status" value="1"/>
</dbReference>
<dbReference type="HOGENOM" id="CLU_002471_1_0_1"/>
<dbReference type="PhylomeDB" id="A7SIF3"/>
<evidence type="ECO:0000313" key="16">
    <source>
        <dbReference type="Proteomes" id="UP000001593"/>
    </source>
</evidence>
<dbReference type="OMA" id="GAQKTCT"/>
<dbReference type="STRING" id="45351.A7SIF3"/>
<keyword evidence="3" id="KW-0964">Secreted</keyword>
<dbReference type="Gene3D" id="2.170.300.10">
    <property type="entry name" value="Tie2 ligand-binding domain superfamily"/>
    <property type="match status" value="1"/>
</dbReference>
<feature type="disulfide bond" evidence="10">
    <location>
        <begin position="400"/>
        <end position="409"/>
    </location>
</feature>
<dbReference type="Pfam" id="PF00053">
    <property type="entry name" value="EGF_laminin"/>
    <property type="match status" value="10"/>
</dbReference>
<keyword evidence="4" id="KW-0732">Signal</keyword>
<dbReference type="GO" id="GO:0009888">
    <property type="term" value="P:tissue development"/>
    <property type="evidence" value="ECO:0000318"/>
    <property type="project" value="GO_Central"/>
</dbReference>
<accession>A7SIF3</accession>
<dbReference type="SMART" id="SM00281">
    <property type="entry name" value="LamB"/>
    <property type="match status" value="1"/>
</dbReference>
<keyword evidence="6 10" id="KW-1015">Disulfide bond</keyword>
<dbReference type="InterPro" id="IPR008211">
    <property type="entry name" value="Laminin_N"/>
</dbReference>
<dbReference type="Pfam" id="PF00052">
    <property type="entry name" value="Laminin_B"/>
    <property type="match status" value="1"/>
</dbReference>
<dbReference type="FunFam" id="2.10.25.10:FF:000769">
    <property type="entry name" value="Laminin subunit gamma-1"/>
    <property type="match status" value="1"/>
</dbReference>
<keyword evidence="8 10" id="KW-0424">Laminin EGF-like domain</keyword>
<comment type="subunit">
    <text evidence="9">Laminin is a complex glycoprotein, consisting of three different polypeptide chains (alpha, beta, gamma), which are bound to each other by disulfide bonds into a cross-shaped molecule comprising one long and three short arms with globules at each end.</text>
</comment>
<feature type="disulfide bond" evidence="10">
    <location>
        <begin position="380"/>
        <end position="392"/>
    </location>
</feature>
<feature type="non-terminal residue" evidence="15">
    <location>
        <position position="1586"/>
    </location>
</feature>
<feature type="domain" description="Laminin EGF-like" evidence="12">
    <location>
        <begin position="704"/>
        <end position="752"/>
    </location>
</feature>
<dbReference type="Pfam" id="PF24973">
    <property type="entry name" value="EGF_LMN_ATRN"/>
    <property type="match status" value="1"/>
</dbReference>
<dbReference type="InterPro" id="IPR056863">
    <property type="entry name" value="LMN_ATRN_NET-like_EGF"/>
</dbReference>
<keyword evidence="7" id="KW-0325">Glycoprotein</keyword>
<proteinExistence type="inferred from homology"/>
<evidence type="ECO:0000256" key="7">
    <source>
        <dbReference type="ARBA" id="ARBA00023180"/>
    </source>
</evidence>
<feature type="domain" description="Laminin N-terminal" evidence="14">
    <location>
        <begin position="27"/>
        <end position="263"/>
    </location>
</feature>
<dbReference type="FunFam" id="2.10.25.10:FF:000051">
    <property type="entry name" value="Laminin subunit alpha 4"/>
    <property type="match status" value="1"/>
</dbReference>
<evidence type="ECO:0000256" key="3">
    <source>
        <dbReference type="ARBA" id="ARBA00022525"/>
    </source>
</evidence>
<feature type="domain" description="Laminin EGF-like" evidence="12">
    <location>
        <begin position="864"/>
        <end position="920"/>
    </location>
</feature>
<evidence type="ECO:0000256" key="10">
    <source>
        <dbReference type="PROSITE-ProRule" id="PRU00460"/>
    </source>
</evidence>
<evidence type="ECO:0000256" key="8">
    <source>
        <dbReference type="ARBA" id="ARBA00023292"/>
    </source>
</evidence>
<evidence type="ECO:0000259" key="14">
    <source>
        <dbReference type="PROSITE" id="PS51117"/>
    </source>
</evidence>
<dbReference type="FunFam" id="2.10.25.10:FF:000105">
    <property type="entry name" value="laminin subunit gamma-1"/>
    <property type="match status" value="1"/>
</dbReference>
<feature type="domain" description="Laminin EGF-like" evidence="12">
    <location>
        <begin position="921"/>
        <end position="968"/>
    </location>
</feature>
<dbReference type="EMBL" id="DS469668">
    <property type="protein sequence ID" value="EDO36523.1"/>
    <property type="molecule type" value="Genomic_DNA"/>
</dbReference>
<dbReference type="GO" id="GO:0005576">
    <property type="term" value="C:extracellular region"/>
    <property type="evidence" value="ECO:0007669"/>
    <property type="project" value="UniProtKB-SubCell"/>
</dbReference>
<dbReference type="Gene3D" id="2.60.120.260">
    <property type="entry name" value="Galactose-binding domain-like"/>
    <property type="match status" value="1"/>
</dbReference>
<dbReference type="InterPro" id="IPR050440">
    <property type="entry name" value="Laminin/Netrin_ECM"/>
</dbReference>
<dbReference type="SUPFAM" id="SSF49785">
    <property type="entry name" value="Galactose-binding domain-like"/>
    <property type="match status" value="1"/>
</dbReference>
<evidence type="ECO:0000313" key="15">
    <source>
        <dbReference type="EMBL" id="EDO36523.1"/>
    </source>
</evidence>
<dbReference type="InterPro" id="IPR002049">
    <property type="entry name" value="LE_dom"/>
</dbReference>
<dbReference type="SMART" id="SM00136">
    <property type="entry name" value="LamNT"/>
    <property type="match status" value="1"/>
</dbReference>
<keyword evidence="11" id="KW-0175">Coiled coil</keyword>
<dbReference type="PANTHER" id="PTHR10574">
    <property type="entry name" value="NETRIN/LAMININ-RELATED"/>
    <property type="match status" value="1"/>
</dbReference>
<feature type="domain" description="Laminin EGF-like" evidence="12">
    <location>
        <begin position="969"/>
        <end position="1014"/>
    </location>
</feature>
<dbReference type="FunFam" id="2.10.25.10:FF:000067">
    <property type="entry name" value="Laminin subunit gamma 1"/>
    <property type="match status" value="1"/>
</dbReference>
<dbReference type="PANTHER" id="PTHR10574:SF435">
    <property type="entry name" value="LAMININ SUBUNIT GAMMA-1"/>
    <property type="match status" value="1"/>
</dbReference>
<gene>
    <name evidence="15" type="ORF">NEMVEDRAFT_v1g119462</name>
</gene>
<feature type="coiled-coil region" evidence="11">
    <location>
        <begin position="1445"/>
        <end position="1567"/>
    </location>
</feature>
<comment type="similarity">
    <text evidence="2">Belongs to the EGF domain peptide family.</text>
</comment>
<feature type="disulfide bond" evidence="10">
    <location>
        <begin position="969"/>
        <end position="981"/>
    </location>
</feature>
<dbReference type="PRINTS" id="PR00011">
    <property type="entry name" value="EGFLAMININ"/>
</dbReference>
<keyword evidence="16" id="KW-1185">Reference proteome</keyword>
<dbReference type="FunFam" id="2.10.25.10:FF:000094">
    <property type="entry name" value="Laminin subunit alpha-2"/>
    <property type="match status" value="1"/>
</dbReference>
<dbReference type="Pfam" id="PF00055">
    <property type="entry name" value="Laminin_N"/>
    <property type="match status" value="1"/>
</dbReference>
<evidence type="ECO:0000256" key="1">
    <source>
        <dbReference type="ARBA" id="ARBA00004613"/>
    </source>
</evidence>
<feature type="coiled-coil region" evidence="11">
    <location>
        <begin position="1347"/>
        <end position="1388"/>
    </location>
</feature>
<dbReference type="CDD" id="cd00055">
    <property type="entry name" value="EGF_Lam"/>
    <property type="match status" value="9"/>
</dbReference>
<dbReference type="GO" id="GO:0009887">
    <property type="term" value="P:animal organ morphogenesis"/>
    <property type="evidence" value="ECO:0000318"/>
    <property type="project" value="GO_Central"/>
</dbReference>
<dbReference type="GO" id="GO:0007411">
    <property type="term" value="P:axon guidance"/>
    <property type="evidence" value="ECO:0000318"/>
    <property type="project" value="GO_Central"/>
</dbReference>
<feature type="coiled-coil region" evidence="11">
    <location>
        <begin position="1163"/>
        <end position="1190"/>
    </location>
</feature>
<feature type="disulfide bond" evidence="10">
    <location>
        <begin position="921"/>
        <end position="933"/>
    </location>
</feature>
<evidence type="ECO:0000256" key="9">
    <source>
        <dbReference type="ARBA" id="ARBA00065619"/>
    </source>
</evidence>
<feature type="disulfide bond" evidence="10">
    <location>
        <begin position="449"/>
        <end position="458"/>
    </location>
</feature>
<dbReference type="Proteomes" id="UP000001593">
    <property type="component" value="Unassembled WGS sequence"/>
</dbReference>
<evidence type="ECO:0000259" key="13">
    <source>
        <dbReference type="PROSITE" id="PS51115"/>
    </source>
</evidence>
<dbReference type="PROSITE" id="PS51117">
    <property type="entry name" value="LAMININ_NTER"/>
    <property type="match status" value="1"/>
</dbReference>
<dbReference type="FunFam" id="2.10.25.10:FF:000166">
    <property type="entry name" value="laminin subunit gamma-1"/>
    <property type="match status" value="1"/>
</dbReference>
<dbReference type="SUPFAM" id="SSF57196">
    <property type="entry name" value="EGF/Laminin"/>
    <property type="match status" value="8"/>
</dbReference>
<dbReference type="FunFam" id="2.10.25.10:FF:000758">
    <property type="entry name" value="Laminin subunit gamma 1"/>
    <property type="match status" value="1"/>
</dbReference>
<dbReference type="eggNOG" id="KOG1836">
    <property type="taxonomic scope" value="Eukaryota"/>
</dbReference>
<dbReference type="InParanoid" id="A7SIF3"/>
<feature type="domain" description="Laminin EGF-like" evidence="12">
    <location>
        <begin position="427"/>
        <end position="478"/>
    </location>
</feature>
<evidence type="ECO:0000259" key="12">
    <source>
        <dbReference type="PROSITE" id="PS50027"/>
    </source>
</evidence>
<dbReference type="InterPro" id="IPR008979">
    <property type="entry name" value="Galactose-bd-like_sf"/>
</dbReference>
<dbReference type="PROSITE" id="PS50027">
    <property type="entry name" value="EGF_LAM_2"/>
    <property type="match status" value="6"/>
</dbReference>
<name>A7SIF3_NEMVE</name>
<feature type="domain" description="Laminin EGF-like" evidence="12">
    <location>
        <begin position="380"/>
        <end position="426"/>
    </location>
</feature>
<feature type="disulfide bond" evidence="10">
    <location>
        <begin position="923"/>
        <end position="940"/>
    </location>
</feature>
<feature type="disulfide bond" evidence="10">
    <location>
        <begin position="942"/>
        <end position="951"/>
    </location>
</feature>
<evidence type="ECO:0000256" key="11">
    <source>
        <dbReference type="SAM" id="Coils"/>
    </source>
</evidence>
<dbReference type="SMART" id="SM00180">
    <property type="entry name" value="EGF_Lam"/>
    <property type="match status" value="11"/>
</dbReference>
<dbReference type="PROSITE" id="PS51115">
    <property type="entry name" value="LAMININ_IVA"/>
    <property type="match status" value="1"/>
</dbReference>